<dbReference type="InterPro" id="IPR013216">
    <property type="entry name" value="Methyltransf_11"/>
</dbReference>
<protein>
    <submittedName>
        <fullName evidence="3">Class I SAM-dependent methyltransferase</fullName>
    </submittedName>
</protein>
<accession>A0A7X9XNU1</accession>
<keyword evidence="3" id="KW-0489">Methyltransferase</keyword>
<dbReference type="CDD" id="cd02440">
    <property type="entry name" value="AdoMet_MTases"/>
    <property type="match status" value="1"/>
</dbReference>
<evidence type="ECO:0000259" key="2">
    <source>
        <dbReference type="Pfam" id="PF08241"/>
    </source>
</evidence>
<keyword evidence="1" id="KW-0175">Coiled coil</keyword>
<organism evidence="3 4">
    <name type="scientific">Clostridium beijerinckii</name>
    <name type="common">Clostridium MP</name>
    <dbReference type="NCBI Taxonomy" id="1520"/>
    <lineage>
        <taxon>Bacteria</taxon>
        <taxon>Bacillati</taxon>
        <taxon>Bacillota</taxon>
        <taxon>Clostridia</taxon>
        <taxon>Eubacteriales</taxon>
        <taxon>Clostridiaceae</taxon>
        <taxon>Clostridium</taxon>
    </lineage>
</organism>
<dbReference type="GO" id="GO:0008757">
    <property type="term" value="F:S-adenosylmethionine-dependent methyltransferase activity"/>
    <property type="evidence" value="ECO:0007669"/>
    <property type="project" value="InterPro"/>
</dbReference>
<gene>
    <name evidence="3" type="ORF">HF849_05790</name>
</gene>
<dbReference type="SUPFAM" id="SSF53335">
    <property type="entry name" value="S-adenosyl-L-methionine-dependent methyltransferases"/>
    <property type="match status" value="1"/>
</dbReference>
<dbReference type="Pfam" id="PF08241">
    <property type="entry name" value="Methyltransf_11"/>
    <property type="match status" value="1"/>
</dbReference>
<dbReference type="AlphaFoldDB" id="A0A7X9XNU1"/>
<comment type="caution">
    <text evidence="3">The sequence shown here is derived from an EMBL/GenBank/DDBJ whole genome shotgun (WGS) entry which is preliminary data.</text>
</comment>
<evidence type="ECO:0000313" key="3">
    <source>
        <dbReference type="EMBL" id="NMF04276.1"/>
    </source>
</evidence>
<proteinExistence type="predicted"/>
<feature type="coiled-coil region" evidence="1">
    <location>
        <begin position="436"/>
        <end position="491"/>
    </location>
</feature>
<keyword evidence="3" id="KW-0808">Transferase</keyword>
<evidence type="ECO:0000256" key="1">
    <source>
        <dbReference type="SAM" id="Coils"/>
    </source>
</evidence>
<dbReference type="Gene3D" id="3.40.50.150">
    <property type="entry name" value="Vaccinia Virus protein VP39"/>
    <property type="match status" value="1"/>
</dbReference>
<dbReference type="InterPro" id="IPR029063">
    <property type="entry name" value="SAM-dependent_MTases_sf"/>
</dbReference>
<dbReference type="EMBL" id="JABAGD010000007">
    <property type="protein sequence ID" value="NMF04276.1"/>
    <property type="molecule type" value="Genomic_DNA"/>
</dbReference>
<dbReference type="GO" id="GO:0032259">
    <property type="term" value="P:methylation"/>
    <property type="evidence" value="ECO:0007669"/>
    <property type="project" value="UniProtKB-KW"/>
</dbReference>
<dbReference type="Proteomes" id="UP000587880">
    <property type="component" value="Unassembled WGS sequence"/>
</dbReference>
<feature type="domain" description="Methyltransferase type 11" evidence="2">
    <location>
        <begin position="62"/>
        <end position="113"/>
    </location>
</feature>
<sequence>MINIPFDQYQRYKTTADVVDSYRRENQTFRILEVGANAHRNLEKFLVKDDITYIDIDFPDDLQDEHMIKGDATDMIFEDKSFDIVVGLDVYEHIPKDRRMLFIKEISRVAKEGFIIGAPFDYDKTTEAEYRVNSLYKSLYGVDFIWLEEHIQNLLPSMKQTREYLEDDNIPYIIGYHGNIDIWEKLMSMYFLSTKNQMSQIYKEQLDSFYNKYIYSLDFEEEGENVYRSFVIGGKWAKLEKIREVVKPSDHSERDKEYRRLLSFSENFFLILHNEINTSKLDEYIEVFADNYNYKIEITEEEIIGNRYVEKFIPLNNKAINQGIRIDPCNKKSVIYIENIFLKCGENIEVGKYTSTASTSIDNIYYFEKDDPQIQLVNVIGKKLTGIIIRFKYLQYDSLNVGPISYVAKMLNENALINDKLFKGVDEISKTVESIYENAKLEIANKENIINNLQSIINGKEKIIDEKEKNINELNNSVIEKENCIKSMSQELSQIKSMRIWKLIEWIQNRRK</sequence>
<reference evidence="3 4" key="1">
    <citation type="submission" date="2020-04" db="EMBL/GenBank/DDBJ databases">
        <authorList>
            <person name="Hitch T.C.A."/>
            <person name="Wylensek D."/>
            <person name="Clavel T."/>
        </authorList>
    </citation>
    <scope>NUCLEOTIDE SEQUENCE [LARGE SCALE GENOMIC DNA]</scope>
    <source>
        <strain evidence="3 4">WB01_NA02</strain>
    </source>
</reference>
<dbReference type="RefSeq" id="WP_168981354.1">
    <property type="nucleotide sequence ID" value="NZ_JABAGD010000007.1"/>
</dbReference>
<evidence type="ECO:0000313" key="4">
    <source>
        <dbReference type="Proteomes" id="UP000587880"/>
    </source>
</evidence>
<name>A0A7X9XNU1_CLOBE</name>